<keyword evidence="1" id="KW-0507">mRNA processing</keyword>
<dbReference type="GO" id="GO:0003676">
    <property type="term" value="F:nucleic acid binding"/>
    <property type="evidence" value="ECO:0007669"/>
    <property type="project" value="InterPro"/>
</dbReference>
<dbReference type="SUPFAM" id="SSF57756">
    <property type="entry name" value="Retrovirus zinc finger-like domains"/>
    <property type="match status" value="1"/>
</dbReference>
<dbReference type="EMBL" id="AVOT02004420">
    <property type="protein sequence ID" value="MBW0476310.1"/>
    <property type="molecule type" value="Genomic_DNA"/>
</dbReference>
<sequence length="212" mass="22994">MTANQTNHSFPTCALVLKSCYQQAKTTSHKDIATVLQPSFKSTTGNSFSNGSIDPAFFQATVKGACFNCNKPGHFSRSCPLVKNKNSTLPFQSMPPRGPVHFQAHYPIITPSLLNTTFTRSFHPLNPQGPDLYCPNYNSRLQAKIRARLIEVGAEDPGMEVLQAGVDDVKNLTCESVCDTGASHSLTGDLSSLFSFRHLTSAIPVSVATKQS</sequence>
<comment type="caution">
    <text evidence="4">The sequence shown here is derived from an EMBL/GenBank/DDBJ whole genome shotgun (WGS) entry which is preliminary data.</text>
</comment>
<keyword evidence="2" id="KW-0862">Zinc</keyword>
<dbReference type="Proteomes" id="UP000765509">
    <property type="component" value="Unassembled WGS sequence"/>
</dbReference>
<organism evidence="4 5">
    <name type="scientific">Austropuccinia psidii MF-1</name>
    <dbReference type="NCBI Taxonomy" id="1389203"/>
    <lineage>
        <taxon>Eukaryota</taxon>
        <taxon>Fungi</taxon>
        <taxon>Dikarya</taxon>
        <taxon>Basidiomycota</taxon>
        <taxon>Pucciniomycotina</taxon>
        <taxon>Pucciniomycetes</taxon>
        <taxon>Pucciniales</taxon>
        <taxon>Sphaerophragmiaceae</taxon>
        <taxon>Austropuccinia</taxon>
    </lineage>
</organism>
<keyword evidence="2" id="KW-0863">Zinc-finger</keyword>
<name>A0A9Q3C501_9BASI</name>
<accession>A0A9Q3C501</accession>
<dbReference type="InterPro" id="IPR036875">
    <property type="entry name" value="Znf_CCHC_sf"/>
</dbReference>
<reference evidence="4" key="1">
    <citation type="submission" date="2021-03" db="EMBL/GenBank/DDBJ databases">
        <title>Draft genome sequence of rust myrtle Austropuccinia psidii MF-1, a brazilian biotype.</title>
        <authorList>
            <person name="Quecine M.C."/>
            <person name="Pachon D.M.R."/>
            <person name="Bonatelli M.L."/>
            <person name="Correr F.H."/>
            <person name="Franceschini L.M."/>
            <person name="Leite T.F."/>
            <person name="Margarido G.R.A."/>
            <person name="Almeida C.A."/>
            <person name="Ferrarezi J.A."/>
            <person name="Labate C.A."/>
        </authorList>
    </citation>
    <scope>NUCLEOTIDE SEQUENCE</scope>
    <source>
        <strain evidence="4">MF-1</strain>
    </source>
</reference>
<dbReference type="PROSITE" id="PS50158">
    <property type="entry name" value="ZF_CCHC"/>
    <property type="match status" value="1"/>
</dbReference>
<proteinExistence type="predicted"/>
<keyword evidence="5" id="KW-1185">Reference proteome</keyword>
<dbReference type="InterPro" id="IPR001878">
    <property type="entry name" value="Znf_CCHC"/>
</dbReference>
<evidence type="ECO:0000313" key="4">
    <source>
        <dbReference type="EMBL" id="MBW0476310.1"/>
    </source>
</evidence>
<protein>
    <recommendedName>
        <fullName evidence="3">CCHC-type domain-containing protein</fullName>
    </recommendedName>
</protein>
<dbReference type="Pfam" id="PF00098">
    <property type="entry name" value="zf-CCHC"/>
    <property type="match status" value="1"/>
</dbReference>
<dbReference type="GO" id="GO:0006397">
    <property type="term" value="P:mRNA processing"/>
    <property type="evidence" value="ECO:0007669"/>
    <property type="project" value="UniProtKB-KW"/>
</dbReference>
<evidence type="ECO:0000256" key="1">
    <source>
        <dbReference type="ARBA" id="ARBA00022664"/>
    </source>
</evidence>
<gene>
    <name evidence="4" type="ORF">O181_016025</name>
</gene>
<feature type="domain" description="CCHC-type" evidence="3">
    <location>
        <begin position="66"/>
        <end position="80"/>
    </location>
</feature>
<evidence type="ECO:0000259" key="3">
    <source>
        <dbReference type="PROSITE" id="PS50158"/>
    </source>
</evidence>
<keyword evidence="2" id="KW-0479">Metal-binding</keyword>
<evidence type="ECO:0000313" key="5">
    <source>
        <dbReference type="Proteomes" id="UP000765509"/>
    </source>
</evidence>
<dbReference type="AlphaFoldDB" id="A0A9Q3C501"/>
<dbReference type="Gene3D" id="4.10.60.10">
    <property type="entry name" value="Zinc finger, CCHC-type"/>
    <property type="match status" value="1"/>
</dbReference>
<dbReference type="GO" id="GO:0008270">
    <property type="term" value="F:zinc ion binding"/>
    <property type="evidence" value="ECO:0007669"/>
    <property type="project" value="UniProtKB-KW"/>
</dbReference>
<evidence type="ECO:0000256" key="2">
    <source>
        <dbReference type="PROSITE-ProRule" id="PRU00047"/>
    </source>
</evidence>
<dbReference type="SMART" id="SM00343">
    <property type="entry name" value="ZnF_C2HC"/>
    <property type="match status" value="1"/>
</dbReference>
<dbReference type="OrthoDB" id="10513339at2759"/>